<dbReference type="Proteomes" id="UP001470230">
    <property type="component" value="Unassembled WGS sequence"/>
</dbReference>
<comment type="caution">
    <text evidence="2">The sequence shown here is derived from an EMBL/GenBank/DDBJ whole genome shotgun (WGS) entry which is preliminary data.</text>
</comment>
<evidence type="ECO:0000256" key="1">
    <source>
        <dbReference type="SAM" id="MobiDB-lite"/>
    </source>
</evidence>
<gene>
    <name evidence="2" type="ORF">M9Y10_045649</name>
</gene>
<feature type="compositionally biased region" description="Basic and acidic residues" evidence="1">
    <location>
        <begin position="116"/>
        <end position="126"/>
    </location>
</feature>
<protein>
    <submittedName>
        <fullName evidence="2">Uncharacterized protein</fullName>
    </submittedName>
</protein>
<evidence type="ECO:0000313" key="3">
    <source>
        <dbReference type="Proteomes" id="UP001470230"/>
    </source>
</evidence>
<sequence length="126" mass="15335">MSNDKYLSLEEKAKRQFLNIEETRYITYYKQLHQMCPLTDTEFEEYILLTKQEYRKAEKQLQRDAKIQYKARHGQYLEKVPPPLPKNVVAEMYEKDQIIRHQYEEQLNACPPPRISNEEKERPKNQ</sequence>
<feature type="region of interest" description="Disordered" evidence="1">
    <location>
        <begin position="104"/>
        <end position="126"/>
    </location>
</feature>
<proteinExistence type="predicted"/>
<keyword evidence="3" id="KW-1185">Reference proteome</keyword>
<reference evidence="2 3" key="1">
    <citation type="submission" date="2024-04" db="EMBL/GenBank/DDBJ databases">
        <title>Tritrichomonas musculus Genome.</title>
        <authorList>
            <person name="Alves-Ferreira E."/>
            <person name="Grigg M."/>
            <person name="Lorenzi H."/>
            <person name="Galac M."/>
        </authorList>
    </citation>
    <scope>NUCLEOTIDE SEQUENCE [LARGE SCALE GENOMIC DNA]</scope>
    <source>
        <strain evidence="2 3">EAF2021</strain>
    </source>
</reference>
<organism evidence="2 3">
    <name type="scientific">Tritrichomonas musculus</name>
    <dbReference type="NCBI Taxonomy" id="1915356"/>
    <lineage>
        <taxon>Eukaryota</taxon>
        <taxon>Metamonada</taxon>
        <taxon>Parabasalia</taxon>
        <taxon>Tritrichomonadida</taxon>
        <taxon>Tritrichomonadidae</taxon>
        <taxon>Tritrichomonas</taxon>
    </lineage>
</organism>
<evidence type="ECO:0000313" key="2">
    <source>
        <dbReference type="EMBL" id="KAK8883002.1"/>
    </source>
</evidence>
<name>A0ABR2JW91_9EUKA</name>
<dbReference type="EMBL" id="JAPFFF010000009">
    <property type="protein sequence ID" value="KAK8883002.1"/>
    <property type="molecule type" value="Genomic_DNA"/>
</dbReference>
<accession>A0ABR2JW91</accession>